<name>A0AAD8A5C9_DIPPU</name>
<organism evidence="2 3">
    <name type="scientific">Diploptera punctata</name>
    <name type="common">Pacific beetle cockroach</name>
    <dbReference type="NCBI Taxonomy" id="6984"/>
    <lineage>
        <taxon>Eukaryota</taxon>
        <taxon>Metazoa</taxon>
        <taxon>Ecdysozoa</taxon>
        <taxon>Arthropoda</taxon>
        <taxon>Hexapoda</taxon>
        <taxon>Insecta</taxon>
        <taxon>Pterygota</taxon>
        <taxon>Neoptera</taxon>
        <taxon>Polyneoptera</taxon>
        <taxon>Dictyoptera</taxon>
        <taxon>Blattodea</taxon>
        <taxon>Blaberoidea</taxon>
        <taxon>Blaberidae</taxon>
        <taxon>Diplopterinae</taxon>
        <taxon>Diploptera</taxon>
    </lineage>
</organism>
<feature type="non-terminal residue" evidence="2">
    <location>
        <position position="1"/>
    </location>
</feature>
<proteinExistence type="predicted"/>
<feature type="non-terminal residue" evidence="2">
    <location>
        <position position="280"/>
    </location>
</feature>
<reference evidence="2" key="1">
    <citation type="journal article" date="2023" name="IScience">
        <title>Live-bearing cockroach genome reveals convergent evolutionary mechanisms linked to viviparity in insects and beyond.</title>
        <authorList>
            <person name="Fouks B."/>
            <person name="Harrison M.C."/>
            <person name="Mikhailova A.A."/>
            <person name="Marchal E."/>
            <person name="English S."/>
            <person name="Carruthers M."/>
            <person name="Jennings E.C."/>
            <person name="Chiamaka E.L."/>
            <person name="Frigard R.A."/>
            <person name="Pippel M."/>
            <person name="Attardo G.M."/>
            <person name="Benoit J.B."/>
            <person name="Bornberg-Bauer E."/>
            <person name="Tobe S.S."/>
        </authorList>
    </citation>
    <scope>NUCLEOTIDE SEQUENCE</scope>
    <source>
        <strain evidence="2">Stay&amp;Tobe</strain>
    </source>
</reference>
<feature type="compositionally biased region" description="Basic and acidic residues" evidence="1">
    <location>
        <begin position="221"/>
        <end position="238"/>
    </location>
</feature>
<feature type="compositionally biased region" description="Polar residues" evidence="1">
    <location>
        <begin position="99"/>
        <end position="110"/>
    </location>
</feature>
<dbReference type="EMBL" id="JASPKZ010003835">
    <property type="protein sequence ID" value="KAJ9592455.1"/>
    <property type="molecule type" value="Genomic_DNA"/>
</dbReference>
<comment type="caution">
    <text evidence="2">The sequence shown here is derived from an EMBL/GenBank/DDBJ whole genome shotgun (WGS) entry which is preliminary data.</text>
</comment>
<reference evidence="2" key="2">
    <citation type="submission" date="2023-05" db="EMBL/GenBank/DDBJ databases">
        <authorList>
            <person name="Fouks B."/>
        </authorList>
    </citation>
    <scope>NUCLEOTIDE SEQUENCE</scope>
    <source>
        <strain evidence="2">Stay&amp;Tobe</strain>
        <tissue evidence="2">Testes</tissue>
    </source>
</reference>
<protein>
    <submittedName>
        <fullName evidence="2">Uncharacterized protein</fullName>
    </submittedName>
</protein>
<dbReference type="AlphaFoldDB" id="A0AAD8A5C9"/>
<feature type="compositionally biased region" description="Acidic residues" evidence="1">
    <location>
        <begin position="83"/>
        <end position="92"/>
    </location>
</feature>
<feature type="region of interest" description="Disordered" evidence="1">
    <location>
        <begin position="141"/>
        <end position="248"/>
    </location>
</feature>
<sequence>TKFLCSEVIAPIKSEVDDICLYIINFEDLTAPPEPLEEDVTPTQKLTKFGRARQSIRKSFKMGSLRGQSLRLTGYLTPPSDVTTEEAEEEEDEKKVEQSLKSGNQREATTPTQFPSVLYNCTCVILFVEEMSPAVAREIQRRSRKGAQTSPEVLSQRSGNMWEVEESRPNVPHATSLDAITRRPRVPEPSPHKGPSRSATVSVSTRNHVAKTFPNTSSESDLQRYRAVWDRPSREKKSPSLSNVASDSLRHKFSIQDNGSAKFFQGALHTPNMGEKVAQA</sequence>
<keyword evidence="3" id="KW-1185">Reference proteome</keyword>
<feature type="compositionally biased region" description="Polar residues" evidence="1">
    <location>
        <begin position="197"/>
        <end position="220"/>
    </location>
</feature>
<accession>A0AAD8A5C9</accession>
<evidence type="ECO:0000313" key="3">
    <source>
        <dbReference type="Proteomes" id="UP001233999"/>
    </source>
</evidence>
<evidence type="ECO:0000313" key="2">
    <source>
        <dbReference type="EMBL" id="KAJ9592455.1"/>
    </source>
</evidence>
<evidence type="ECO:0000256" key="1">
    <source>
        <dbReference type="SAM" id="MobiDB-lite"/>
    </source>
</evidence>
<feature type="compositionally biased region" description="Polar residues" evidence="1">
    <location>
        <begin position="146"/>
        <end position="159"/>
    </location>
</feature>
<dbReference type="Proteomes" id="UP001233999">
    <property type="component" value="Unassembled WGS sequence"/>
</dbReference>
<gene>
    <name evidence="2" type="ORF">L9F63_015871</name>
</gene>
<feature type="region of interest" description="Disordered" evidence="1">
    <location>
        <begin position="73"/>
        <end position="110"/>
    </location>
</feature>